<dbReference type="InterPro" id="IPR011009">
    <property type="entry name" value="Kinase-like_dom_sf"/>
</dbReference>
<proteinExistence type="predicted"/>
<organism evidence="1 2">
    <name type="scientific">Micrococcoides hystricis</name>
    <dbReference type="NCBI Taxonomy" id="1572761"/>
    <lineage>
        <taxon>Bacteria</taxon>
        <taxon>Bacillati</taxon>
        <taxon>Actinomycetota</taxon>
        <taxon>Actinomycetes</taxon>
        <taxon>Micrococcales</taxon>
        <taxon>Micrococcaceae</taxon>
        <taxon>Micrococcoides</taxon>
    </lineage>
</organism>
<reference evidence="1 2" key="1">
    <citation type="submission" date="2024-09" db="EMBL/GenBank/DDBJ databases">
        <authorList>
            <person name="Sun Q."/>
            <person name="Mori K."/>
        </authorList>
    </citation>
    <scope>NUCLEOTIDE SEQUENCE [LARGE SCALE GENOMIC DNA]</scope>
    <source>
        <strain evidence="1 2">NCAIM B.02604</strain>
    </source>
</reference>
<dbReference type="SUPFAM" id="SSF56112">
    <property type="entry name" value="Protein kinase-like (PK-like)"/>
    <property type="match status" value="1"/>
</dbReference>
<accession>A0ABV6PB94</accession>
<name>A0ABV6PB94_9MICC</name>
<comment type="caution">
    <text evidence="1">The sequence shown here is derived from an EMBL/GenBank/DDBJ whole genome shotgun (WGS) entry which is preliminary data.</text>
</comment>
<dbReference type="EMBL" id="JBHLUB010000030">
    <property type="protein sequence ID" value="MFC0582391.1"/>
    <property type="molecule type" value="Genomic_DNA"/>
</dbReference>
<sequence length="338" mass="38585">MAYWHEEWSSQEWLETVTTWVDHVLQVYELERTGDLQRRRDRDFSALLAVPTNLGRLWFKASNPNQLHEATLTAQLSELAPHRVAKPLSIEPNLGWSLTPDYGETFMALPAADPAVWQLLLADYAGFQQELAGDGFREQIFNAGVMVLDPAWLPQYVESQLEIHAMSDPDHPFHLDGAAADRLFVNMDQIQQWCTMLEQGPVPLMLDHQDLHRHNVLVPATMGSPLRYLDFSDTFWAHPFSSLAKPLRTIAAEFETKLNPDDPRIVAILGAYLEKFSDYGCPDEMYELVEPALRLARLQEHQIWMTLMAGVDEATQRKYAADVLRPLRQLLDPVLITA</sequence>
<dbReference type="Proteomes" id="UP001589862">
    <property type="component" value="Unassembled WGS sequence"/>
</dbReference>
<protein>
    <recommendedName>
        <fullName evidence="3">Aminoglycoside phosphotransferase domain-containing protein</fullName>
    </recommendedName>
</protein>
<gene>
    <name evidence="1" type="ORF">ACFFFR_08365</name>
</gene>
<evidence type="ECO:0000313" key="2">
    <source>
        <dbReference type="Proteomes" id="UP001589862"/>
    </source>
</evidence>
<evidence type="ECO:0008006" key="3">
    <source>
        <dbReference type="Google" id="ProtNLM"/>
    </source>
</evidence>
<evidence type="ECO:0000313" key="1">
    <source>
        <dbReference type="EMBL" id="MFC0582391.1"/>
    </source>
</evidence>
<keyword evidence="2" id="KW-1185">Reference proteome</keyword>
<dbReference type="RefSeq" id="WP_377459512.1">
    <property type="nucleotide sequence ID" value="NZ_JBHLUB010000030.1"/>
</dbReference>